<keyword evidence="6 7" id="KW-0472">Membrane</keyword>
<sequence>MSMVASDCVRISLSRLVDQATKQQGGLLTNSHPTDCTVHNPIRLFIIQLVLGGIILGPTALGRIPGFTEYVFPEPSRPYLALVANIGLILFLFLIGLEIDPAVIKRNVKTSITVSVGGMILPFGIGAAVAVPIYNNFIDPEAASFNHFLLFVGVAFSITAFPMLCRTLVALELLDTTVGVVVLSAGVCNDVVGWTLLALTVALVNASTGLTALFVFVYAVGWTLFIIYPAKRSMIWLARRTGSVENGPSPLFMTTTILLVFGSALLTDIIGVHAIFGGFLAGLAIPHEGGLAIALTEKLEDIVSIIFLPLYFTLSGMSTDLGLLNNSITWGHTVLICVTAYVGKFSGGTLAAKFAGFNTRESATIGTLMSCKGLVELIVLNVGLSAGILSTQVFSMFVLEALVLTFATTPVTLWLYPLKYRVRASAVGDDFSHASDDETSRSRSSPCDDDLLGLTGRRRFLFVFDKFESLPSAMMISRLLQVTPRSTESRPELAESELVDLRIPELSEFAQLPVQEPPPRRHSVNMDALRLLELTERTSAVMRSSEVDQLLMHDPLLTVFKTFAELEDIPVTGSLSIVSPENFVPSIMEHSIQNGDEMVVVSWTPTIGPGQDVHNPFGALFKNSGTENTSSGIRSPFLRQLFSQSSVDVALFIERGTGATQNLGGRGGAQHLFLPFFGGPDDRLALSFVVQLCKHPLVSATVVRVRNVEDMDMDTAVPGLSGTSRDTNPLVENDQVATVHSISGLSDIVYAPTDTQARLASDTHDDMMWSRCSTEPSSIKFKTIATPTPIRSIVALAQTLGSKCRLISVVGRGKQFAPESHREEMKKFGGGGEVRKTAGDVAAALFLHGAKGPVVVLQAAYASRREE</sequence>
<evidence type="ECO:0000256" key="1">
    <source>
        <dbReference type="ARBA" id="ARBA00004141"/>
    </source>
</evidence>
<proteinExistence type="predicted"/>
<keyword evidence="5" id="KW-0406">Ion transport</keyword>
<keyword evidence="3 7" id="KW-0812">Transmembrane</keyword>
<feature type="transmembrane region" description="Helical" evidence="7">
    <location>
        <begin position="79"/>
        <end position="99"/>
    </location>
</feature>
<organism evidence="9 10">
    <name type="scientific">Rhizoctonia solani</name>
    <dbReference type="NCBI Taxonomy" id="456999"/>
    <lineage>
        <taxon>Eukaryota</taxon>
        <taxon>Fungi</taxon>
        <taxon>Dikarya</taxon>
        <taxon>Basidiomycota</taxon>
        <taxon>Agaricomycotina</taxon>
        <taxon>Agaricomycetes</taxon>
        <taxon>Cantharellales</taxon>
        <taxon>Ceratobasidiaceae</taxon>
        <taxon>Rhizoctonia</taxon>
    </lineage>
</organism>
<feature type="transmembrane region" description="Helical" evidence="7">
    <location>
        <begin position="251"/>
        <end position="270"/>
    </location>
</feature>
<dbReference type="GO" id="GO:1902600">
    <property type="term" value="P:proton transmembrane transport"/>
    <property type="evidence" value="ECO:0007669"/>
    <property type="project" value="InterPro"/>
</dbReference>
<dbReference type="Gene3D" id="1.20.1530.20">
    <property type="match status" value="1"/>
</dbReference>
<feature type="transmembrane region" description="Helical" evidence="7">
    <location>
        <begin position="145"/>
        <end position="165"/>
    </location>
</feature>
<evidence type="ECO:0000256" key="7">
    <source>
        <dbReference type="SAM" id="Phobius"/>
    </source>
</evidence>
<feature type="transmembrane region" description="Helical" evidence="7">
    <location>
        <begin position="111"/>
        <end position="133"/>
    </location>
</feature>
<dbReference type="PANTHER" id="PTHR32468:SF0">
    <property type="entry name" value="K(+)_H(+) ANTIPORTER 1"/>
    <property type="match status" value="1"/>
</dbReference>
<evidence type="ECO:0000256" key="4">
    <source>
        <dbReference type="ARBA" id="ARBA00022989"/>
    </source>
</evidence>
<feature type="transmembrane region" description="Helical" evidence="7">
    <location>
        <begin position="302"/>
        <end position="324"/>
    </location>
</feature>
<feature type="transmembrane region" description="Helical" evidence="7">
    <location>
        <begin position="210"/>
        <end position="230"/>
    </location>
</feature>
<evidence type="ECO:0000256" key="6">
    <source>
        <dbReference type="ARBA" id="ARBA00023136"/>
    </source>
</evidence>
<evidence type="ECO:0000313" key="9">
    <source>
        <dbReference type="EMBL" id="CAE6526951.1"/>
    </source>
</evidence>
<feature type="transmembrane region" description="Helical" evidence="7">
    <location>
        <begin position="177"/>
        <end position="204"/>
    </location>
</feature>
<evidence type="ECO:0000313" key="10">
    <source>
        <dbReference type="Proteomes" id="UP000663853"/>
    </source>
</evidence>
<evidence type="ECO:0000259" key="8">
    <source>
        <dbReference type="Pfam" id="PF00999"/>
    </source>
</evidence>
<protein>
    <recommendedName>
        <fullName evidence="8">Cation/H+ exchanger transmembrane domain-containing protein</fullName>
    </recommendedName>
</protein>
<dbReference type="GO" id="GO:0016020">
    <property type="term" value="C:membrane"/>
    <property type="evidence" value="ECO:0007669"/>
    <property type="project" value="UniProtKB-SubCell"/>
</dbReference>
<feature type="transmembrane region" description="Helical" evidence="7">
    <location>
        <begin position="373"/>
        <end position="390"/>
    </location>
</feature>
<feature type="domain" description="Cation/H+ exchanger transmembrane" evidence="8">
    <location>
        <begin position="48"/>
        <end position="411"/>
    </location>
</feature>
<dbReference type="InterPro" id="IPR006153">
    <property type="entry name" value="Cation/H_exchanger_TM"/>
</dbReference>
<dbReference type="Pfam" id="PF00999">
    <property type="entry name" value="Na_H_Exchanger"/>
    <property type="match status" value="1"/>
</dbReference>
<dbReference type="InterPro" id="IPR038770">
    <property type="entry name" value="Na+/solute_symporter_sf"/>
</dbReference>
<dbReference type="GO" id="GO:0015297">
    <property type="term" value="F:antiporter activity"/>
    <property type="evidence" value="ECO:0007669"/>
    <property type="project" value="InterPro"/>
</dbReference>
<dbReference type="PANTHER" id="PTHR32468">
    <property type="entry name" value="CATION/H + ANTIPORTER"/>
    <property type="match status" value="1"/>
</dbReference>
<gene>
    <name evidence="9" type="ORF">RDB_LOCUS161382</name>
</gene>
<feature type="transmembrane region" description="Helical" evidence="7">
    <location>
        <begin position="276"/>
        <end position="295"/>
    </location>
</feature>
<dbReference type="AlphaFoldDB" id="A0A8H3DGA1"/>
<accession>A0A8H3DGA1</accession>
<feature type="transmembrane region" description="Helical" evidence="7">
    <location>
        <begin position="44"/>
        <end position="64"/>
    </location>
</feature>
<keyword evidence="2" id="KW-0813">Transport</keyword>
<dbReference type="Proteomes" id="UP000663853">
    <property type="component" value="Unassembled WGS sequence"/>
</dbReference>
<name>A0A8H3DGA1_9AGAM</name>
<comment type="caution">
    <text evidence="9">The sequence shown here is derived from an EMBL/GenBank/DDBJ whole genome shotgun (WGS) entry which is preliminary data.</text>
</comment>
<keyword evidence="4 7" id="KW-1133">Transmembrane helix</keyword>
<reference evidence="9" key="1">
    <citation type="submission" date="2021-01" db="EMBL/GenBank/DDBJ databases">
        <authorList>
            <person name="Kaushik A."/>
        </authorList>
    </citation>
    <scope>NUCLEOTIDE SEQUENCE</scope>
    <source>
        <strain evidence="9">AG6-10EEA</strain>
    </source>
</reference>
<dbReference type="EMBL" id="CAJMXA010003923">
    <property type="protein sequence ID" value="CAE6526951.1"/>
    <property type="molecule type" value="Genomic_DNA"/>
</dbReference>
<comment type="subcellular location">
    <subcellularLocation>
        <location evidence="1">Membrane</location>
        <topology evidence="1">Multi-pass membrane protein</topology>
    </subcellularLocation>
</comment>
<evidence type="ECO:0000256" key="5">
    <source>
        <dbReference type="ARBA" id="ARBA00023065"/>
    </source>
</evidence>
<evidence type="ECO:0000256" key="3">
    <source>
        <dbReference type="ARBA" id="ARBA00022692"/>
    </source>
</evidence>
<feature type="transmembrane region" description="Helical" evidence="7">
    <location>
        <begin position="330"/>
        <end position="352"/>
    </location>
</feature>
<dbReference type="InterPro" id="IPR050794">
    <property type="entry name" value="CPA2_transporter"/>
</dbReference>
<evidence type="ECO:0000256" key="2">
    <source>
        <dbReference type="ARBA" id="ARBA00022448"/>
    </source>
</evidence>